<organism evidence="1 2">
    <name type="scientific">Salinimonas sediminis</name>
    <dbReference type="NCBI Taxonomy" id="2303538"/>
    <lineage>
        <taxon>Bacteria</taxon>
        <taxon>Pseudomonadati</taxon>
        <taxon>Pseudomonadota</taxon>
        <taxon>Gammaproteobacteria</taxon>
        <taxon>Alteromonadales</taxon>
        <taxon>Alteromonadaceae</taxon>
        <taxon>Alteromonas/Salinimonas group</taxon>
        <taxon>Salinimonas</taxon>
    </lineage>
</organism>
<dbReference type="KEGG" id="salm:D0Y50_08710"/>
<dbReference type="Pfam" id="PF11231">
    <property type="entry name" value="DUF3034"/>
    <property type="match status" value="1"/>
</dbReference>
<evidence type="ECO:0000313" key="1">
    <source>
        <dbReference type="EMBL" id="AXR06438.1"/>
    </source>
</evidence>
<dbReference type="AlphaFoldDB" id="A0A346NLN1"/>
<evidence type="ECO:0000313" key="2">
    <source>
        <dbReference type="Proteomes" id="UP000262073"/>
    </source>
</evidence>
<gene>
    <name evidence="1" type="ORF">D0Y50_08710</name>
</gene>
<sequence>MLTADKAMAGDGKLIATAGLQQVEGAGGGGLVPWATLSGHDTRAQTSGSVFMSRLPLPDFTLTAYGVSLSLYDRVELSVARQEFDIASLGEQLAQQIVGVKVRLYGDLVYSRWPQLSAGVQYKNTQYPLIPQTLGVQKMSGTDAYIAATKVHLNAIAGRNLIWNTTMSYTDANQFGLLGFGNANGHQRRLQFQGSIAVLLTRQLAIGFEYREKPNNLPLPEDNALDVFVTYIPSKYFNITAAWVDLGRIAGQSDQQGWYFSLGGQLW</sequence>
<dbReference type="EMBL" id="CP031769">
    <property type="protein sequence ID" value="AXR06438.1"/>
    <property type="molecule type" value="Genomic_DNA"/>
</dbReference>
<dbReference type="RefSeq" id="WP_108566982.1">
    <property type="nucleotide sequence ID" value="NZ_CP031769.1"/>
</dbReference>
<dbReference type="InterPro" id="IPR021393">
    <property type="entry name" value="DUF3034"/>
</dbReference>
<accession>A0A346NLN1</accession>
<dbReference type="Proteomes" id="UP000262073">
    <property type="component" value="Chromosome"/>
</dbReference>
<reference evidence="1 2" key="1">
    <citation type="submission" date="2018-08" db="EMBL/GenBank/DDBJ databases">
        <title>Salinimonas sediminis sp. nov., a piezophilic bacterium isolated from a deep-sea sediment sample from the New Britain Trench.</title>
        <authorList>
            <person name="Cao J."/>
        </authorList>
    </citation>
    <scope>NUCLEOTIDE SEQUENCE [LARGE SCALE GENOMIC DNA]</scope>
    <source>
        <strain evidence="1 2">N102</strain>
    </source>
</reference>
<name>A0A346NLN1_9ALTE</name>
<protein>
    <submittedName>
        <fullName evidence="1">DUF3034 family protein</fullName>
    </submittedName>
</protein>
<proteinExistence type="predicted"/>
<dbReference type="OrthoDB" id="9126735at2"/>
<keyword evidence="2" id="KW-1185">Reference proteome</keyword>